<feature type="domain" description="Phospholipid/glycerol acyltransferase" evidence="6">
    <location>
        <begin position="104"/>
        <end position="223"/>
    </location>
</feature>
<evidence type="ECO:0000313" key="7">
    <source>
        <dbReference type="EMBL" id="HIU45411.1"/>
    </source>
</evidence>
<comment type="caution">
    <text evidence="7">The sequence shown here is derived from an EMBL/GenBank/DDBJ whole genome shotgun (WGS) entry which is preliminary data.</text>
</comment>
<dbReference type="PANTHER" id="PTHR10434:SF59">
    <property type="entry name" value="1-ACYL-SN-GLYCEROL-3-PHOSPHATE ACYLTRANSFERASE"/>
    <property type="match status" value="1"/>
</dbReference>
<proteinExistence type="predicted"/>
<evidence type="ECO:0000313" key="8">
    <source>
        <dbReference type="Proteomes" id="UP000824070"/>
    </source>
</evidence>
<keyword evidence="2" id="KW-0594">Phospholipid biosynthesis</keyword>
<dbReference type="CDD" id="cd07989">
    <property type="entry name" value="LPLAT_AGPAT-like"/>
    <property type="match status" value="1"/>
</dbReference>
<feature type="transmembrane region" description="Helical" evidence="5">
    <location>
        <begin position="35"/>
        <end position="58"/>
    </location>
</feature>
<dbReference type="Proteomes" id="UP000824070">
    <property type="component" value="Unassembled WGS sequence"/>
</dbReference>
<keyword evidence="2" id="KW-0443">Lipid metabolism</keyword>
<evidence type="ECO:0000256" key="1">
    <source>
        <dbReference type="ARBA" id="ARBA00022679"/>
    </source>
</evidence>
<dbReference type="GO" id="GO:0003841">
    <property type="term" value="F:1-acylglycerol-3-phosphate O-acyltransferase activity"/>
    <property type="evidence" value="ECO:0007669"/>
    <property type="project" value="TreeGrafter"/>
</dbReference>
<dbReference type="PANTHER" id="PTHR10434">
    <property type="entry name" value="1-ACYL-SN-GLYCEROL-3-PHOSPHATE ACYLTRANSFERASE"/>
    <property type="match status" value="1"/>
</dbReference>
<dbReference type="InterPro" id="IPR002123">
    <property type="entry name" value="Plipid/glycerol_acylTrfase"/>
</dbReference>
<organism evidence="7 8">
    <name type="scientific">Candidatus Alloenteromonas pullicola</name>
    <dbReference type="NCBI Taxonomy" id="2840784"/>
    <lineage>
        <taxon>Bacteria</taxon>
        <taxon>Bacillati</taxon>
        <taxon>Bacillota</taxon>
        <taxon>Bacillota incertae sedis</taxon>
        <taxon>Candidatus Alloenteromonas</taxon>
    </lineage>
</organism>
<keyword evidence="3" id="KW-1208">Phospholipid metabolism</keyword>
<evidence type="ECO:0000256" key="4">
    <source>
        <dbReference type="ARBA" id="ARBA00023315"/>
    </source>
</evidence>
<feature type="transmembrane region" description="Helical" evidence="5">
    <location>
        <begin position="70"/>
        <end position="90"/>
    </location>
</feature>
<evidence type="ECO:0000256" key="3">
    <source>
        <dbReference type="ARBA" id="ARBA00023264"/>
    </source>
</evidence>
<keyword evidence="5" id="KW-1133">Transmembrane helix</keyword>
<dbReference type="Pfam" id="PF01553">
    <property type="entry name" value="Acyltransferase"/>
    <property type="match status" value="1"/>
</dbReference>
<evidence type="ECO:0000256" key="5">
    <source>
        <dbReference type="SAM" id="Phobius"/>
    </source>
</evidence>
<name>A0A9D1S3A0_9FIRM</name>
<keyword evidence="1" id="KW-0808">Transferase</keyword>
<reference evidence="7" key="2">
    <citation type="journal article" date="2021" name="PeerJ">
        <title>Extensive microbial diversity within the chicken gut microbiome revealed by metagenomics and culture.</title>
        <authorList>
            <person name="Gilroy R."/>
            <person name="Ravi A."/>
            <person name="Getino M."/>
            <person name="Pursley I."/>
            <person name="Horton D.L."/>
            <person name="Alikhan N.F."/>
            <person name="Baker D."/>
            <person name="Gharbi K."/>
            <person name="Hall N."/>
            <person name="Watson M."/>
            <person name="Adriaenssens E.M."/>
            <person name="Foster-Nyarko E."/>
            <person name="Jarju S."/>
            <person name="Secka A."/>
            <person name="Antonio M."/>
            <person name="Oren A."/>
            <person name="Chaudhuri R.R."/>
            <person name="La Ragione R."/>
            <person name="Hildebrand F."/>
            <person name="Pallen M.J."/>
        </authorList>
    </citation>
    <scope>NUCLEOTIDE SEQUENCE</scope>
    <source>
        <strain evidence="7">ChiGjej1B1-22543</strain>
    </source>
</reference>
<dbReference type="GO" id="GO:0006654">
    <property type="term" value="P:phosphatidic acid biosynthetic process"/>
    <property type="evidence" value="ECO:0007669"/>
    <property type="project" value="TreeGrafter"/>
</dbReference>
<reference evidence="7" key="1">
    <citation type="submission" date="2020-10" db="EMBL/GenBank/DDBJ databases">
        <authorList>
            <person name="Gilroy R."/>
        </authorList>
    </citation>
    <scope>NUCLEOTIDE SEQUENCE</scope>
    <source>
        <strain evidence="7">ChiGjej1B1-22543</strain>
    </source>
</reference>
<gene>
    <name evidence="7" type="ORF">IAC52_03845</name>
</gene>
<dbReference type="AlphaFoldDB" id="A0A9D1S3A0"/>
<keyword evidence="5" id="KW-0472">Membrane</keyword>
<dbReference type="SMART" id="SM00563">
    <property type="entry name" value="PlsC"/>
    <property type="match status" value="1"/>
</dbReference>
<keyword evidence="2" id="KW-0444">Lipid biosynthesis</keyword>
<keyword evidence="4 7" id="KW-0012">Acyltransferase</keyword>
<protein>
    <submittedName>
        <fullName evidence="7">1-acyl-sn-glycerol-3-phosphate acyltransferase</fullName>
    </submittedName>
</protein>
<dbReference type="EMBL" id="DVMV01000028">
    <property type="protein sequence ID" value="HIU45411.1"/>
    <property type="molecule type" value="Genomic_DNA"/>
</dbReference>
<evidence type="ECO:0000256" key="2">
    <source>
        <dbReference type="ARBA" id="ARBA00023209"/>
    </source>
</evidence>
<keyword evidence="5" id="KW-0812">Transmembrane</keyword>
<sequence>MALTSCLLLLSALLSLLTYFELSLQQDWRMFFVPILLLPAFFLALLAALLLGLFLASLRFEVSKRHKPSPFLIGLVEELAFLACLLTRVHVRVSGIGRIKDLNAMVAINHLSNFDFIALLSAFRGKRVVAVAKQEIASWPLIGRVLSQAGFIYLRRDDLKEGVEAIEHGARLIEDGLCSVAVSPEGTRNKGFPNPRMLPFHPGTFALAKKSSCPIALVCIQNTNAVKDRFPLRATNVYIDVIDVIGKEQVESMILRDISDLAHSKMDSFLKEKQARAYGAFALE</sequence>
<evidence type="ECO:0000259" key="6">
    <source>
        <dbReference type="SMART" id="SM00563"/>
    </source>
</evidence>
<accession>A0A9D1S3A0</accession>
<dbReference type="SUPFAM" id="SSF69593">
    <property type="entry name" value="Glycerol-3-phosphate (1)-acyltransferase"/>
    <property type="match status" value="1"/>
</dbReference>